<comment type="caution">
    <text evidence="7">The sequence shown here is derived from an EMBL/GenBank/DDBJ whole genome shotgun (WGS) entry which is preliminary data.</text>
</comment>
<dbReference type="InterPro" id="IPR014721">
    <property type="entry name" value="Ribsml_uS5_D2-typ_fold_subgr"/>
</dbReference>
<dbReference type="GO" id="GO:0001682">
    <property type="term" value="P:tRNA 5'-leader removal"/>
    <property type="evidence" value="ECO:0007669"/>
    <property type="project" value="UniProtKB-UniRule"/>
</dbReference>
<evidence type="ECO:0000256" key="5">
    <source>
        <dbReference type="ARBA" id="ARBA00022884"/>
    </source>
</evidence>
<comment type="similarity">
    <text evidence="6">Belongs to the RnpA family.</text>
</comment>
<evidence type="ECO:0000256" key="3">
    <source>
        <dbReference type="ARBA" id="ARBA00022759"/>
    </source>
</evidence>
<dbReference type="GO" id="GO:0030677">
    <property type="term" value="C:ribonuclease P complex"/>
    <property type="evidence" value="ECO:0007669"/>
    <property type="project" value="TreeGrafter"/>
</dbReference>
<dbReference type="HAMAP" id="MF_00227">
    <property type="entry name" value="RNase_P"/>
    <property type="match status" value="1"/>
</dbReference>
<keyword evidence="1 6" id="KW-0819">tRNA processing</keyword>
<dbReference type="Gene3D" id="3.30.230.10">
    <property type="match status" value="1"/>
</dbReference>
<comment type="function">
    <text evidence="6">RNaseP catalyzes the removal of the 5'-leader sequence from pre-tRNA to produce the mature 5'-terminus. It can also cleave other RNA substrates such as 4.5S RNA. The protein component plays an auxiliary but essential role in vivo by binding to the 5'-leader sequence and broadening the substrate specificity of the ribozyme.</text>
</comment>
<sequence>MLNRKYSLKTRYNFRAVLNGGDTFHASHLIVKYLRKDEKAFEGQADKKFAVIASNRFCKKAVTQNKIRRMVLDSVRKKIDKFAKYYYYVFIPKKTLINENGKIAVDAKSIDTEIDTFLSEVDFS</sequence>
<comment type="catalytic activity">
    <reaction evidence="6">
        <text>Endonucleolytic cleavage of RNA, removing 5'-extranucleotides from tRNA precursor.</text>
        <dbReference type="EC" id="3.1.26.5"/>
    </reaction>
</comment>
<dbReference type="GO" id="GO:0004526">
    <property type="term" value="F:ribonuclease P activity"/>
    <property type="evidence" value="ECO:0007669"/>
    <property type="project" value="UniProtKB-UniRule"/>
</dbReference>
<dbReference type="SUPFAM" id="SSF54211">
    <property type="entry name" value="Ribosomal protein S5 domain 2-like"/>
    <property type="match status" value="1"/>
</dbReference>
<accession>A0A1F4V3D7</accession>
<protein>
    <recommendedName>
        <fullName evidence="6">Ribonuclease P protein component</fullName>
        <shortName evidence="6">RNase P protein</shortName>
        <shortName evidence="6">RNaseP protein</shortName>
        <ecNumber evidence="6">3.1.26.5</ecNumber>
    </recommendedName>
    <alternativeName>
        <fullName evidence="6">Protein C5</fullName>
    </alternativeName>
</protein>
<proteinExistence type="inferred from homology"/>
<dbReference type="EC" id="3.1.26.5" evidence="6"/>
<comment type="subunit">
    <text evidence="6">Consists of a catalytic RNA component (M1 or rnpB) and a protein subunit.</text>
</comment>
<dbReference type="PANTHER" id="PTHR33992">
    <property type="entry name" value="RIBONUCLEASE P PROTEIN COMPONENT"/>
    <property type="match status" value="1"/>
</dbReference>
<dbReference type="PANTHER" id="PTHR33992:SF1">
    <property type="entry name" value="RIBONUCLEASE P PROTEIN COMPONENT"/>
    <property type="match status" value="1"/>
</dbReference>
<evidence type="ECO:0000313" key="8">
    <source>
        <dbReference type="Proteomes" id="UP000178771"/>
    </source>
</evidence>
<dbReference type="EMBL" id="MEVH01000015">
    <property type="protein sequence ID" value="OGC51707.1"/>
    <property type="molecule type" value="Genomic_DNA"/>
</dbReference>
<dbReference type="GO" id="GO:0042781">
    <property type="term" value="F:3'-tRNA processing endoribonuclease activity"/>
    <property type="evidence" value="ECO:0007669"/>
    <property type="project" value="TreeGrafter"/>
</dbReference>
<dbReference type="GO" id="GO:0000049">
    <property type="term" value="F:tRNA binding"/>
    <property type="evidence" value="ECO:0007669"/>
    <property type="project" value="UniProtKB-UniRule"/>
</dbReference>
<evidence type="ECO:0000313" key="7">
    <source>
        <dbReference type="EMBL" id="OGC51707.1"/>
    </source>
</evidence>
<dbReference type="Pfam" id="PF00825">
    <property type="entry name" value="Ribonuclease_P"/>
    <property type="match status" value="1"/>
</dbReference>
<dbReference type="STRING" id="1802624.A2982_03490"/>
<keyword evidence="2 6" id="KW-0540">Nuclease</keyword>
<dbReference type="InterPro" id="IPR020568">
    <property type="entry name" value="Ribosomal_Su5_D2-typ_SF"/>
</dbReference>
<evidence type="ECO:0000256" key="6">
    <source>
        <dbReference type="HAMAP-Rule" id="MF_00227"/>
    </source>
</evidence>
<keyword evidence="5 6" id="KW-0694">RNA-binding</keyword>
<dbReference type="InterPro" id="IPR000100">
    <property type="entry name" value="RNase_P"/>
</dbReference>
<keyword evidence="3 6" id="KW-0255">Endonuclease</keyword>
<evidence type="ECO:0000256" key="1">
    <source>
        <dbReference type="ARBA" id="ARBA00022694"/>
    </source>
</evidence>
<dbReference type="AlphaFoldDB" id="A0A1F4V3D7"/>
<keyword evidence="4 6" id="KW-0378">Hydrolase</keyword>
<dbReference type="Proteomes" id="UP000178771">
    <property type="component" value="Unassembled WGS sequence"/>
</dbReference>
<evidence type="ECO:0000256" key="2">
    <source>
        <dbReference type="ARBA" id="ARBA00022722"/>
    </source>
</evidence>
<organism evidence="7 8">
    <name type="scientific">candidate division WWE3 bacterium RIFCSPLOWO2_01_FULL_39_13</name>
    <dbReference type="NCBI Taxonomy" id="1802624"/>
    <lineage>
        <taxon>Bacteria</taxon>
        <taxon>Katanobacteria</taxon>
    </lineage>
</organism>
<evidence type="ECO:0000256" key="4">
    <source>
        <dbReference type="ARBA" id="ARBA00022801"/>
    </source>
</evidence>
<reference evidence="7 8" key="1">
    <citation type="journal article" date="2016" name="Nat. Commun.">
        <title>Thousands of microbial genomes shed light on interconnected biogeochemical processes in an aquifer system.</title>
        <authorList>
            <person name="Anantharaman K."/>
            <person name="Brown C.T."/>
            <person name="Hug L.A."/>
            <person name="Sharon I."/>
            <person name="Castelle C.J."/>
            <person name="Probst A.J."/>
            <person name="Thomas B.C."/>
            <person name="Singh A."/>
            <person name="Wilkins M.J."/>
            <person name="Karaoz U."/>
            <person name="Brodie E.L."/>
            <person name="Williams K.H."/>
            <person name="Hubbard S.S."/>
            <person name="Banfield J.F."/>
        </authorList>
    </citation>
    <scope>NUCLEOTIDE SEQUENCE [LARGE SCALE GENOMIC DNA]</scope>
</reference>
<gene>
    <name evidence="6" type="primary">rnpA</name>
    <name evidence="7" type="ORF">A2982_03490</name>
</gene>
<name>A0A1F4V3D7_UNCKA</name>